<dbReference type="PANTHER" id="PTHR35174">
    <property type="entry name" value="BLL7171 PROTEIN-RELATED"/>
    <property type="match status" value="1"/>
</dbReference>
<reference evidence="3 4" key="1">
    <citation type="submission" date="2019-07" db="EMBL/GenBank/DDBJ databases">
        <title>Whole genome shotgun sequence of Terrabacter aerolatus NBRC 106305.</title>
        <authorList>
            <person name="Hosoyama A."/>
            <person name="Uohara A."/>
            <person name="Ohji S."/>
            <person name="Ichikawa N."/>
        </authorList>
    </citation>
    <scope>NUCLEOTIDE SEQUENCE [LARGE SCALE GENOMIC DNA]</scope>
    <source>
        <strain evidence="3 4">NBRC 106305</strain>
    </source>
</reference>
<dbReference type="InterPro" id="IPR011008">
    <property type="entry name" value="Dimeric_a/b-barrel"/>
</dbReference>
<gene>
    <name evidence="3" type="ORF">TAE01_11750</name>
</gene>
<dbReference type="InterPro" id="IPR005545">
    <property type="entry name" value="YCII"/>
</dbReference>
<accession>A0A512CYR7</accession>
<protein>
    <recommendedName>
        <fullName evidence="2">YCII-related domain-containing protein</fullName>
    </recommendedName>
</protein>
<evidence type="ECO:0000313" key="3">
    <source>
        <dbReference type="EMBL" id="GEO29365.1"/>
    </source>
</evidence>
<dbReference type="RefSeq" id="WP_147064369.1">
    <property type="nucleotide sequence ID" value="NZ_BAAARO010000023.1"/>
</dbReference>
<evidence type="ECO:0000313" key="4">
    <source>
        <dbReference type="Proteomes" id="UP000321534"/>
    </source>
</evidence>
<proteinExistence type="inferred from homology"/>
<dbReference type="SUPFAM" id="SSF54909">
    <property type="entry name" value="Dimeric alpha+beta barrel"/>
    <property type="match status" value="1"/>
</dbReference>
<keyword evidence="4" id="KW-1185">Reference proteome</keyword>
<sequence>MAKYLVLIYGSEQEWDAQTPEELKAKESGHIAFSTAAGAGRLSGAELESVTTATTLRASGGDTPIVTDGPFMETKEALGGFYIVDVPDLDAAVTLARMLPELREQHGAVEVRPIVDHG</sequence>
<name>A0A512CYR7_9MICO</name>
<dbReference type="OrthoDB" id="668782at2"/>
<comment type="caution">
    <text evidence="3">The sequence shown here is derived from an EMBL/GenBank/DDBJ whole genome shotgun (WGS) entry which is preliminary data.</text>
</comment>
<organism evidence="3 4">
    <name type="scientific">Terrabacter aerolatus</name>
    <dbReference type="NCBI Taxonomy" id="422442"/>
    <lineage>
        <taxon>Bacteria</taxon>
        <taxon>Bacillati</taxon>
        <taxon>Actinomycetota</taxon>
        <taxon>Actinomycetes</taxon>
        <taxon>Micrococcales</taxon>
        <taxon>Intrasporangiaceae</taxon>
        <taxon>Terrabacter</taxon>
    </lineage>
</organism>
<dbReference type="Pfam" id="PF03795">
    <property type="entry name" value="YCII"/>
    <property type="match status" value="1"/>
</dbReference>
<evidence type="ECO:0000256" key="1">
    <source>
        <dbReference type="ARBA" id="ARBA00007689"/>
    </source>
</evidence>
<dbReference type="Proteomes" id="UP000321534">
    <property type="component" value="Unassembled WGS sequence"/>
</dbReference>
<evidence type="ECO:0000259" key="2">
    <source>
        <dbReference type="Pfam" id="PF03795"/>
    </source>
</evidence>
<dbReference type="PANTHER" id="PTHR35174:SF3">
    <property type="entry name" value="BLL7171 PROTEIN"/>
    <property type="match status" value="1"/>
</dbReference>
<comment type="similarity">
    <text evidence="1">Belongs to the YciI family.</text>
</comment>
<dbReference type="Gene3D" id="3.30.70.1060">
    <property type="entry name" value="Dimeric alpha+beta barrel"/>
    <property type="match status" value="1"/>
</dbReference>
<dbReference type="AlphaFoldDB" id="A0A512CYR7"/>
<dbReference type="EMBL" id="BJYX01000004">
    <property type="protein sequence ID" value="GEO29365.1"/>
    <property type="molecule type" value="Genomic_DNA"/>
</dbReference>
<feature type="domain" description="YCII-related" evidence="2">
    <location>
        <begin position="3"/>
        <end position="116"/>
    </location>
</feature>